<gene>
    <name evidence="2" type="ORF">GII36_02455</name>
</gene>
<keyword evidence="1" id="KW-1133">Transmembrane helix</keyword>
<keyword evidence="1" id="KW-0812">Transmembrane</keyword>
<evidence type="ECO:0000313" key="3">
    <source>
        <dbReference type="Proteomes" id="UP001059824"/>
    </source>
</evidence>
<evidence type="ECO:0008006" key="4">
    <source>
        <dbReference type="Google" id="ProtNLM"/>
    </source>
</evidence>
<name>A0A857MTF7_9BACT</name>
<dbReference type="Proteomes" id="UP001059824">
    <property type="component" value="Chromosome"/>
</dbReference>
<dbReference type="KEGG" id="mama:GII36_02455"/>
<reference evidence="2" key="1">
    <citation type="journal article" date="2021" name="Nat. Microbiol.">
        <title>Cocultivation of an ultrasmall environmental parasitic bacterium with lytic ability against bacteria associated with wastewater foams.</title>
        <authorList>
            <person name="Batinovic S."/>
            <person name="Rose J.J.A."/>
            <person name="Ratcliffe J."/>
            <person name="Seviour R.J."/>
            <person name="Petrovski S."/>
        </authorList>
    </citation>
    <scope>NUCLEOTIDE SEQUENCE</scope>
    <source>
        <strain evidence="2">JR1</strain>
    </source>
</reference>
<feature type="transmembrane region" description="Helical" evidence="1">
    <location>
        <begin position="137"/>
        <end position="158"/>
    </location>
</feature>
<organism evidence="2 3">
    <name type="scientific">Candidatus Mycosynbacter amalyticus</name>
    <dbReference type="NCBI Taxonomy" id="2665156"/>
    <lineage>
        <taxon>Bacteria</taxon>
        <taxon>Candidatus Saccharimonadota</taxon>
        <taxon>Candidatus Saccharimonadota incertae sedis</taxon>
        <taxon>Candidatus Mycosynbacter</taxon>
    </lineage>
</organism>
<keyword evidence="3" id="KW-1185">Reference proteome</keyword>
<proteinExistence type="predicted"/>
<keyword evidence="1" id="KW-0472">Membrane</keyword>
<accession>A0A857MTF7</accession>
<evidence type="ECO:0000256" key="1">
    <source>
        <dbReference type="SAM" id="Phobius"/>
    </source>
</evidence>
<protein>
    <recommendedName>
        <fullName evidence="4">DUF4239 domain-containing protein</fullName>
    </recommendedName>
</protein>
<dbReference type="EMBL" id="CP045921">
    <property type="protein sequence ID" value="QHN42707.1"/>
    <property type="molecule type" value="Genomic_DNA"/>
</dbReference>
<evidence type="ECO:0000313" key="2">
    <source>
        <dbReference type="EMBL" id="QHN42707.1"/>
    </source>
</evidence>
<feature type="transmembrane region" description="Helical" evidence="1">
    <location>
        <begin position="6"/>
        <end position="28"/>
    </location>
</feature>
<dbReference type="AlphaFoldDB" id="A0A857MTF7"/>
<sequence>MFEPTSLHNSVISSVIFVIGFVLSATIADYKESERIPAEFAATIENMYEDARATHKTYPKFDLAAFRGDLIDILAAFRAGTRINRKGTRREIGELNDYFTEMETAGVPANFIVKLKTQQATLLKLLFRVNYIQRIKFIPSAFILIRSLVGLVIIFLILTNIEPFYGGLTLTGMLTFILVYMMILIQTVSVPFHDAGKTRDDVSLFLLKETRKHLKNRGETE</sequence>
<feature type="transmembrane region" description="Helical" evidence="1">
    <location>
        <begin position="164"/>
        <end position="185"/>
    </location>
</feature>